<reference evidence="3" key="1">
    <citation type="submission" date="2025-08" db="UniProtKB">
        <authorList>
            <consortium name="RefSeq"/>
        </authorList>
    </citation>
    <scope>IDENTIFICATION</scope>
    <source>
        <tissue evidence="3">Whole organism</tissue>
    </source>
</reference>
<feature type="domain" description="Kazal-like" evidence="1">
    <location>
        <begin position="92"/>
        <end position="133"/>
    </location>
</feature>
<dbReference type="Pfam" id="PF07648">
    <property type="entry name" value="Kazal_2"/>
    <property type="match status" value="1"/>
</dbReference>
<dbReference type="SUPFAM" id="SSF100895">
    <property type="entry name" value="Kazal-type serine protease inhibitors"/>
    <property type="match status" value="1"/>
</dbReference>
<proteinExistence type="predicted"/>
<protein>
    <submittedName>
        <fullName evidence="3">Uncharacterized protein LOC127748844 isoform X1</fullName>
    </submittedName>
</protein>
<sequence>MGSPAVFSLPATGLQPPFAFPPFGPAGPLWWTVVLTQLETTTTPKPSSASPPIVAVLPPFAPYPPYPPYAPYPPYPPSGPAPLPPQAPQGLCNVNCPAVWDPVCSVNGVGYMYNFANQCALQAQNCVSGSGVACKLFSRLRAKSGDQSANRNVDFCLHRLRTLVKMCGNCGERRMKSVAVSSRR</sequence>
<dbReference type="InterPro" id="IPR036058">
    <property type="entry name" value="Kazal_dom_sf"/>
</dbReference>
<organism evidence="2 3">
    <name type="scientific">Frankliniella occidentalis</name>
    <name type="common">Western flower thrips</name>
    <name type="synonym">Euthrips occidentalis</name>
    <dbReference type="NCBI Taxonomy" id="133901"/>
    <lineage>
        <taxon>Eukaryota</taxon>
        <taxon>Metazoa</taxon>
        <taxon>Ecdysozoa</taxon>
        <taxon>Arthropoda</taxon>
        <taxon>Hexapoda</taxon>
        <taxon>Insecta</taxon>
        <taxon>Pterygota</taxon>
        <taxon>Neoptera</taxon>
        <taxon>Paraneoptera</taxon>
        <taxon>Thysanoptera</taxon>
        <taxon>Terebrantia</taxon>
        <taxon>Thripoidea</taxon>
        <taxon>Thripidae</taxon>
        <taxon>Frankliniella</taxon>
    </lineage>
</organism>
<dbReference type="RefSeq" id="XP_052120007.1">
    <property type="nucleotide sequence ID" value="XM_052264047.1"/>
</dbReference>
<keyword evidence="2" id="KW-1185">Reference proteome</keyword>
<dbReference type="GeneID" id="127748844"/>
<dbReference type="Gene3D" id="3.30.60.30">
    <property type="match status" value="1"/>
</dbReference>
<evidence type="ECO:0000259" key="1">
    <source>
        <dbReference type="Pfam" id="PF07648"/>
    </source>
</evidence>
<accession>A0A9C6TTX3</accession>
<dbReference type="OrthoDB" id="10569025at2759"/>
<evidence type="ECO:0000313" key="2">
    <source>
        <dbReference type="Proteomes" id="UP000504606"/>
    </source>
</evidence>
<dbReference type="Proteomes" id="UP000504606">
    <property type="component" value="Unplaced"/>
</dbReference>
<dbReference type="KEGG" id="foc:127748844"/>
<evidence type="ECO:0000313" key="3">
    <source>
        <dbReference type="RefSeq" id="XP_052120007.1"/>
    </source>
</evidence>
<dbReference type="AlphaFoldDB" id="A0A9C6TTX3"/>
<name>A0A9C6TTX3_FRAOC</name>
<gene>
    <name evidence="3" type="primary">LOC127748844</name>
</gene>
<dbReference type="CDD" id="cd00104">
    <property type="entry name" value="KAZAL_FS"/>
    <property type="match status" value="1"/>
</dbReference>
<dbReference type="InterPro" id="IPR002350">
    <property type="entry name" value="Kazal_dom"/>
</dbReference>